<sequence>MDDYTSNVLSDSKNEWSILLINYITPHIIDGFRSIFNESVRLCQENDEIEKYLMTYQNLLARIPKWNQTMIKDEHERIVKLCNCSYLEDILTCVHIVQLKILSCVRVGSETKKVKIDIPEFSTFLHQVYINIARKLYSSIYLFEIDIAPLEQQKRNREFELIVQTCIMNTIRDRIPIETLLRQYIDETQEIEIIKEEKIMEPKMVEPKLMEPRSMEPRVMDNRAMERPKPTNNFNELNELNSNLNKIMEPHNKVEFAEKNSILTFESEKDDSDIISIGENVPLNNFDFEDLDLDPSKKGDKVDLAFEEL</sequence>
<accession>A0A6C0JJP3</accession>
<organism evidence="1">
    <name type="scientific">viral metagenome</name>
    <dbReference type="NCBI Taxonomy" id="1070528"/>
    <lineage>
        <taxon>unclassified sequences</taxon>
        <taxon>metagenomes</taxon>
        <taxon>organismal metagenomes</taxon>
    </lineage>
</organism>
<dbReference type="EMBL" id="MN740419">
    <property type="protein sequence ID" value="QHU05799.1"/>
    <property type="molecule type" value="Genomic_DNA"/>
</dbReference>
<name>A0A6C0JJP3_9ZZZZ</name>
<reference evidence="1" key="1">
    <citation type="journal article" date="2020" name="Nature">
        <title>Giant virus diversity and host interactions through global metagenomics.</title>
        <authorList>
            <person name="Schulz F."/>
            <person name="Roux S."/>
            <person name="Paez-Espino D."/>
            <person name="Jungbluth S."/>
            <person name="Walsh D.A."/>
            <person name="Denef V.J."/>
            <person name="McMahon K.D."/>
            <person name="Konstantinidis K.T."/>
            <person name="Eloe-Fadrosh E.A."/>
            <person name="Kyrpides N.C."/>
            <person name="Woyke T."/>
        </authorList>
    </citation>
    <scope>NUCLEOTIDE SEQUENCE</scope>
    <source>
        <strain evidence="1">GVMAG-M-3300027736-24</strain>
    </source>
</reference>
<dbReference type="Pfam" id="PF19068">
    <property type="entry name" value="DUF5764"/>
    <property type="match status" value="1"/>
</dbReference>
<evidence type="ECO:0000313" key="1">
    <source>
        <dbReference type="EMBL" id="QHU05799.1"/>
    </source>
</evidence>
<protein>
    <submittedName>
        <fullName evidence="1">Uncharacterized protein</fullName>
    </submittedName>
</protein>
<dbReference type="InterPro" id="IPR043913">
    <property type="entry name" value="DUF5764"/>
</dbReference>
<dbReference type="AlphaFoldDB" id="A0A6C0JJP3"/>
<proteinExistence type="predicted"/>